<keyword evidence="3" id="KW-1185">Reference proteome</keyword>
<dbReference type="AlphaFoldDB" id="M1BTA1"/>
<dbReference type="Proteomes" id="UP000011115">
    <property type="component" value="Unassembled WGS sequence"/>
</dbReference>
<keyword evidence="1" id="KW-0804">Transcription</keyword>
<dbReference type="InParanoid" id="M1BTA1"/>
<dbReference type="GO" id="GO:0003680">
    <property type="term" value="F:minor groove of adenine-thymine-rich DNA binding"/>
    <property type="evidence" value="ECO:0007669"/>
    <property type="project" value="UniProtKB-UniRule"/>
</dbReference>
<dbReference type="GO" id="GO:0005634">
    <property type="term" value="C:nucleus"/>
    <property type="evidence" value="ECO:0007669"/>
    <property type="project" value="UniProtKB-SubCell"/>
</dbReference>
<dbReference type="Gramene" id="PGSC0003DMT400052377">
    <property type="protein sequence ID" value="PGSC0003DMT400052377"/>
    <property type="gene ID" value="PGSC0003DMG400020331"/>
</dbReference>
<keyword evidence="1" id="KW-0805">Transcription regulation</keyword>
<comment type="domain">
    <text evidence="1">The PPC domain mediates interactions between AHL proteins.</text>
</comment>
<organism evidence="2 3">
    <name type="scientific">Solanum tuberosum</name>
    <name type="common">Potato</name>
    <dbReference type="NCBI Taxonomy" id="4113"/>
    <lineage>
        <taxon>Eukaryota</taxon>
        <taxon>Viridiplantae</taxon>
        <taxon>Streptophyta</taxon>
        <taxon>Embryophyta</taxon>
        <taxon>Tracheophyta</taxon>
        <taxon>Spermatophyta</taxon>
        <taxon>Magnoliopsida</taxon>
        <taxon>eudicotyledons</taxon>
        <taxon>Gunneridae</taxon>
        <taxon>Pentapetalae</taxon>
        <taxon>asterids</taxon>
        <taxon>lamiids</taxon>
        <taxon>Solanales</taxon>
        <taxon>Solanaceae</taxon>
        <taxon>Solanoideae</taxon>
        <taxon>Solaneae</taxon>
        <taxon>Solanum</taxon>
    </lineage>
</organism>
<keyword evidence="1" id="KW-0238">DNA-binding</keyword>
<evidence type="ECO:0000313" key="3">
    <source>
        <dbReference type="Proteomes" id="UP000011115"/>
    </source>
</evidence>
<comment type="subcellular location">
    <subcellularLocation>
        <location evidence="1">Nucleus</location>
    </subcellularLocation>
</comment>
<evidence type="ECO:0000256" key="1">
    <source>
        <dbReference type="RuleBase" id="RU367031"/>
    </source>
</evidence>
<sequence length="83" mass="8906">MGSILSATGSVLHPNSNEGSYKINYLLGRFIIFEDGHVQQHESWTISCVGSSCLVITNEVNGRLIAAEPVQVIVGTFPINSST</sequence>
<dbReference type="InterPro" id="IPR039605">
    <property type="entry name" value="AHL"/>
</dbReference>
<keyword evidence="1" id="KW-0539">Nucleus</keyword>
<dbReference type="EnsemblPlants" id="PGSC0003DMT400052377">
    <property type="protein sequence ID" value="PGSC0003DMT400052377"/>
    <property type="gene ID" value="PGSC0003DMG400020331"/>
</dbReference>
<comment type="function">
    <text evidence="1">Transcription factor that specifically binds AT-rich DNA sequences related to the nuclear matrix attachment regions (MARs).</text>
</comment>
<protein>
    <recommendedName>
        <fullName evidence="1">AT-hook motif nuclear-localized protein</fullName>
    </recommendedName>
</protein>
<dbReference type="PANTHER" id="PTHR31500">
    <property type="entry name" value="AT-HOOK MOTIF NUCLEAR-LOCALIZED PROTEIN 9"/>
    <property type="match status" value="1"/>
</dbReference>
<reference evidence="3" key="1">
    <citation type="journal article" date="2011" name="Nature">
        <title>Genome sequence and analysis of the tuber crop potato.</title>
        <authorList>
            <consortium name="The Potato Genome Sequencing Consortium"/>
        </authorList>
    </citation>
    <scope>NUCLEOTIDE SEQUENCE [LARGE SCALE GENOMIC DNA]</scope>
    <source>
        <strain evidence="3">cv. DM1-3 516 R44</strain>
    </source>
</reference>
<accession>M1BTA1</accession>
<dbReference type="HOGENOM" id="CLU_2547061_0_0_1"/>
<evidence type="ECO:0000313" key="2">
    <source>
        <dbReference type="EnsemblPlants" id="PGSC0003DMT400052377"/>
    </source>
</evidence>
<name>M1BTA1_SOLTU</name>
<reference evidence="2" key="2">
    <citation type="submission" date="2015-06" db="UniProtKB">
        <authorList>
            <consortium name="EnsemblPlants"/>
        </authorList>
    </citation>
    <scope>IDENTIFICATION</scope>
    <source>
        <strain evidence="2">DM1-3 516 R44</strain>
    </source>
</reference>
<dbReference type="PaxDb" id="4113-PGSC0003DMT400052377"/>
<proteinExistence type="predicted"/>
<dbReference type="PANTHER" id="PTHR31500:SF9">
    <property type="entry name" value="AT-HOOK MOTIF NUCLEAR-LOCALIZED PROTEIN 9"/>
    <property type="match status" value="1"/>
</dbReference>